<accession>A0A2W5A1V5</accession>
<organism evidence="4 5">
    <name type="scientific">Sphingomonas sanxanigenens</name>
    <dbReference type="NCBI Taxonomy" id="397260"/>
    <lineage>
        <taxon>Bacteria</taxon>
        <taxon>Pseudomonadati</taxon>
        <taxon>Pseudomonadota</taxon>
        <taxon>Alphaproteobacteria</taxon>
        <taxon>Sphingomonadales</taxon>
        <taxon>Sphingomonadaceae</taxon>
        <taxon>Sphingomonas</taxon>
    </lineage>
</organism>
<dbReference type="PANTHER" id="PTHR30035:SF3">
    <property type="entry name" value="INTERMEMBRANE PHOSPHOLIPID TRANSPORT SYSTEM LIPOPROTEIN MLAA"/>
    <property type="match status" value="1"/>
</dbReference>
<reference evidence="4 5" key="1">
    <citation type="submission" date="2017-08" db="EMBL/GenBank/DDBJ databases">
        <title>Infants hospitalized years apart are colonized by the same room-sourced microbial strains.</title>
        <authorList>
            <person name="Brooks B."/>
            <person name="Olm M.R."/>
            <person name="Firek B.A."/>
            <person name="Baker R."/>
            <person name="Thomas B.C."/>
            <person name="Morowitz M.J."/>
            <person name="Banfield J.F."/>
        </authorList>
    </citation>
    <scope>NUCLEOTIDE SEQUENCE [LARGE SCALE GENOMIC DNA]</scope>
    <source>
        <strain evidence="4">S2_018_000_R2_101</strain>
    </source>
</reference>
<dbReference type="InterPro" id="IPR007428">
    <property type="entry name" value="MlaA"/>
</dbReference>
<evidence type="ECO:0000313" key="5">
    <source>
        <dbReference type="Proteomes" id="UP000249066"/>
    </source>
</evidence>
<protein>
    <submittedName>
        <fullName evidence="4">ABC transporter</fullName>
    </submittedName>
</protein>
<proteinExistence type="inferred from homology"/>
<dbReference type="PANTHER" id="PTHR30035">
    <property type="entry name" value="LIPOPROTEIN VACJ-RELATED"/>
    <property type="match status" value="1"/>
</dbReference>
<comment type="similarity">
    <text evidence="1">Belongs to the MlaA family.</text>
</comment>
<gene>
    <name evidence="4" type="ORF">DI623_15075</name>
</gene>
<feature type="region of interest" description="Disordered" evidence="3">
    <location>
        <begin position="13"/>
        <end position="83"/>
    </location>
</feature>
<dbReference type="GO" id="GO:0016020">
    <property type="term" value="C:membrane"/>
    <property type="evidence" value="ECO:0007669"/>
    <property type="project" value="InterPro"/>
</dbReference>
<evidence type="ECO:0000256" key="2">
    <source>
        <dbReference type="ARBA" id="ARBA00022729"/>
    </source>
</evidence>
<dbReference type="PRINTS" id="PR01805">
    <property type="entry name" value="VACJLIPOPROT"/>
</dbReference>
<evidence type="ECO:0000256" key="1">
    <source>
        <dbReference type="ARBA" id="ARBA00010634"/>
    </source>
</evidence>
<keyword evidence="2" id="KW-0732">Signal</keyword>
<dbReference type="Proteomes" id="UP000249066">
    <property type="component" value="Unassembled WGS sequence"/>
</dbReference>
<feature type="compositionally biased region" description="Basic and acidic residues" evidence="3">
    <location>
        <begin position="311"/>
        <end position="322"/>
    </location>
</feature>
<sequence>MLCLLLASVASEVSSPPPFLGPDQVASVPAQPNSAVARPASDATRPAITPPAFELAPSAPQSPVEQEGPASQDASSQNGTADAKDTIVVTASSRSAHVDPLEPANLKSFEITQSVDHAVVAPVAMGYRHIVPGPIRDGLHNAFANLDEPVVFLNFLIQHKVGKAAETVGRFAVNTTLGAAGLFDIAKRKPFRLPHRPNGFADSFGFYGVKPGAFLFLPVVGPTTVRDLIGGLMDRMVLPTAIGVPFNRLAYSAGTGVPRALDRRIRFDADLREQRAQAQPYVTAREYYLRRRQDEIDVLRGKRKMAAPTPDTHKSIDELRKH</sequence>
<dbReference type="AlphaFoldDB" id="A0A2W5A1V5"/>
<dbReference type="EMBL" id="QFNN01000141">
    <property type="protein sequence ID" value="PZO87242.1"/>
    <property type="molecule type" value="Genomic_DNA"/>
</dbReference>
<dbReference type="Pfam" id="PF04333">
    <property type="entry name" value="MlaA"/>
    <property type="match status" value="1"/>
</dbReference>
<evidence type="ECO:0000313" key="4">
    <source>
        <dbReference type="EMBL" id="PZO87242.1"/>
    </source>
</evidence>
<comment type="caution">
    <text evidence="4">The sequence shown here is derived from an EMBL/GenBank/DDBJ whole genome shotgun (WGS) entry which is preliminary data.</text>
</comment>
<name>A0A2W5A1V5_9SPHN</name>
<evidence type="ECO:0000256" key="3">
    <source>
        <dbReference type="SAM" id="MobiDB-lite"/>
    </source>
</evidence>
<dbReference type="GO" id="GO:0120010">
    <property type="term" value="P:intermembrane phospholipid transfer"/>
    <property type="evidence" value="ECO:0007669"/>
    <property type="project" value="TreeGrafter"/>
</dbReference>
<feature type="region of interest" description="Disordered" evidence="3">
    <location>
        <begin position="303"/>
        <end position="322"/>
    </location>
</feature>